<sequence length="181" mass="19832">MKIILASNSPRRKELLTQAGVDFEVKSADVEEVTDKTKPEEVVMDLSKLKAKAIAKDNPGRKIIAADTVVAFNGQILGKPKDEADAFRMLKELSGETHHVYTGVTIIDETGKVNTFFECTAVTMYENSDELIKKYIATGEPMDKAGAYGIQGKGAVLVKEICGDYNNVVGLPLAKVYRNLY</sequence>
<dbReference type="PANTHER" id="PTHR43213">
    <property type="entry name" value="BIFUNCTIONAL DTTP/UTP PYROPHOSPHATASE/METHYLTRANSFERASE PROTEIN-RELATED"/>
    <property type="match status" value="1"/>
</dbReference>
<comment type="caution">
    <text evidence="7">The sequence shown here is derived from an EMBL/GenBank/DDBJ whole genome shotgun (WGS) entry which is preliminary data.</text>
</comment>
<dbReference type="PANTHER" id="PTHR43213:SF5">
    <property type="entry name" value="BIFUNCTIONAL DTTP_UTP PYROPHOSPHATASE_METHYLTRANSFERASE PROTEIN-RELATED"/>
    <property type="match status" value="1"/>
</dbReference>
<feature type="site" description="Important for substrate specificity" evidence="6">
    <location>
        <position position="151"/>
    </location>
</feature>
<feature type="site" description="Important for substrate specificity" evidence="6">
    <location>
        <position position="11"/>
    </location>
</feature>
<evidence type="ECO:0000256" key="1">
    <source>
        <dbReference type="ARBA" id="ARBA00001968"/>
    </source>
</evidence>
<organism evidence="7 8">
    <name type="scientific">Pseudobutyrivibrio ruminis</name>
    <dbReference type="NCBI Taxonomy" id="46206"/>
    <lineage>
        <taxon>Bacteria</taxon>
        <taxon>Bacillati</taxon>
        <taxon>Bacillota</taxon>
        <taxon>Clostridia</taxon>
        <taxon>Lachnospirales</taxon>
        <taxon>Lachnospiraceae</taxon>
        <taxon>Pseudobutyrivibrio</taxon>
    </lineage>
</organism>
<dbReference type="CDD" id="cd00555">
    <property type="entry name" value="Maf"/>
    <property type="match status" value="1"/>
</dbReference>
<gene>
    <name evidence="7" type="ORF">E7272_12375</name>
</gene>
<evidence type="ECO:0000313" key="8">
    <source>
        <dbReference type="Proteomes" id="UP000766246"/>
    </source>
</evidence>
<dbReference type="Gene3D" id="3.90.950.10">
    <property type="match status" value="1"/>
</dbReference>
<dbReference type="PIRSF" id="PIRSF006305">
    <property type="entry name" value="Maf"/>
    <property type="match status" value="1"/>
</dbReference>
<protein>
    <recommendedName>
        <fullName evidence="6">dTTP/UTP pyrophosphatase</fullName>
        <shortName evidence="6">dTTPase/UTPase</shortName>
        <ecNumber evidence="6">3.6.1.9</ecNumber>
    </recommendedName>
    <alternativeName>
        <fullName evidence="6">Nucleoside triphosphate pyrophosphatase</fullName>
    </alternativeName>
    <alternativeName>
        <fullName evidence="6">Nucleotide pyrophosphatase</fullName>
        <shortName evidence="6">Nucleotide PPase</shortName>
    </alternativeName>
</protein>
<comment type="catalytic activity">
    <reaction evidence="6">
        <text>dTTP + H2O = dTMP + diphosphate + H(+)</text>
        <dbReference type="Rhea" id="RHEA:28534"/>
        <dbReference type="ChEBI" id="CHEBI:15377"/>
        <dbReference type="ChEBI" id="CHEBI:15378"/>
        <dbReference type="ChEBI" id="CHEBI:33019"/>
        <dbReference type="ChEBI" id="CHEBI:37568"/>
        <dbReference type="ChEBI" id="CHEBI:63528"/>
        <dbReference type="EC" id="3.6.1.9"/>
    </reaction>
</comment>
<comment type="cofactor">
    <cofactor evidence="1 6">
        <name>a divalent metal cation</name>
        <dbReference type="ChEBI" id="CHEBI:60240"/>
    </cofactor>
</comment>
<keyword evidence="4 6" id="KW-0378">Hydrolase</keyword>
<evidence type="ECO:0000313" key="7">
    <source>
        <dbReference type="EMBL" id="MBE5920620.1"/>
    </source>
</evidence>
<comment type="caution">
    <text evidence="6">Lacks conserved residue(s) required for the propagation of feature annotation.</text>
</comment>
<comment type="catalytic activity">
    <reaction evidence="6">
        <text>UTP + H2O = UMP + diphosphate + H(+)</text>
        <dbReference type="Rhea" id="RHEA:29395"/>
        <dbReference type="ChEBI" id="CHEBI:15377"/>
        <dbReference type="ChEBI" id="CHEBI:15378"/>
        <dbReference type="ChEBI" id="CHEBI:33019"/>
        <dbReference type="ChEBI" id="CHEBI:46398"/>
        <dbReference type="ChEBI" id="CHEBI:57865"/>
        <dbReference type="EC" id="3.6.1.9"/>
    </reaction>
</comment>
<dbReference type="InterPro" id="IPR003697">
    <property type="entry name" value="Maf-like"/>
</dbReference>
<dbReference type="GO" id="GO:0005737">
    <property type="term" value="C:cytoplasm"/>
    <property type="evidence" value="ECO:0007669"/>
    <property type="project" value="UniProtKB-SubCell"/>
</dbReference>
<feature type="active site" description="Proton acceptor" evidence="6">
    <location>
        <position position="67"/>
    </location>
</feature>
<dbReference type="AlphaFoldDB" id="A0A927UDZ7"/>
<feature type="site" description="Important for substrate specificity" evidence="6">
    <location>
        <position position="68"/>
    </location>
</feature>
<dbReference type="Proteomes" id="UP000766246">
    <property type="component" value="Unassembled WGS sequence"/>
</dbReference>
<dbReference type="EC" id="3.6.1.9" evidence="6"/>
<dbReference type="InterPro" id="IPR029001">
    <property type="entry name" value="ITPase-like_fam"/>
</dbReference>
<dbReference type="HAMAP" id="MF_00528">
    <property type="entry name" value="Maf"/>
    <property type="match status" value="1"/>
</dbReference>
<dbReference type="NCBIfam" id="TIGR00172">
    <property type="entry name" value="maf"/>
    <property type="match status" value="1"/>
</dbReference>
<evidence type="ECO:0000256" key="6">
    <source>
        <dbReference type="HAMAP-Rule" id="MF_00528"/>
    </source>
</evidence>
<dbReference type="SUPFAM" id="SSF52972">
    <property type="entry name" value="ITPase-like"/>
    <property type="match status" value="1"/>
</dbReference>
<accession>A0A927UDZ7</accession>
<proteinExistence type="inferred from homology"/>
<dbReference type="GO" id="GO:0047429">
    <property type="term" value="F:nucleoside triphosphate diphosphatase activity"/>
    <property type="evidence" value="ECO:0007669"/>
    <property type="project" value="UniProtKB-EC"/>
</dbReference>
<keyword evidence="5 6" id="KW-0546">Nucleotide metabolism</keyword>
<reference evidence="7" key="1">
    <citation type="submission" date="2019-04" db="EMBL/GenBank/DDBJ databases">
        <title>Evolution of Biomass-Degrading Anaerobic Consortia Revealed by Metagenomics.</title>
        <authorList>
            <person name="Peng X."/>
        </authorList>
    </citation>
    <scope>NUCLEOTIDE SEQUENCE</scope>
    <source>
        <strain evidence="7">SIG311</strain>
    </source>
</reference>
<comment type="subcellular location">
    <subcellularLocation>
        <location evidence="2 6">Cytoplasm</location>
    </subcellularLocation>
</comment>
<evidence type="ECO:0000256" key="3">
    <source>
        <dbReference type="ARBA" id="ARBA00022490"/>
    </source>
</evidence>
<evidence type="ECO:0000256" key="5">
    <source>
        <dbReference type="ARBA" id="ARBA00023080"/>
    </source>
</evidence>
<dbReference type="FunFam" id="3.90.950.10:FF:000005">
    <property type="entry name" value="7-methyl-GTP pyrophosphatase"/>
    <property type="match status" value="1"/>
</dbReference>
<dbReference type="GO" id="GO:0009117">
    <property type="term" value="P:nucleotide metabolic process"/>
    <property type="evidence" value="ECO:0007669"/>
    <property type="project" value="UniProtKB-KW"/>
</dbReference>
<dbReference type="EMBL" id="SVER01000041">
    <property type="protein sequence ID" value="MBE5920620.1"/>
    <property type="molecule type" value="Genomic_DNA"/>
</dbReference>
<comment type="similarity">
    <text evidence="6">Belongs to the Maf family. YhdE subfamily.</text>
</comment>
<dbReference type="Pfam" id="PF02545">
    <property type="entry name" value="Maf"/>
    <property type="match status" value="1"/>
</dbReference>
<keyword evidence="3 6" id="KW-0963">Cytoplasm</keyword>
<evidence type="ECO:0000256" key="2">
    <source>
        <dbReference type="ARBA" id="ARBA00004496"/>
    </source>
</evidence>
<name>A0A927UDZ7_9FIRM</name>
<comment type="function">
    <text evidence="6">Nucleoside triphosphate pyrophosphatase that hydrolyzes dTTP and UTP. May have a dual role in cell division arrest and in preventing the incorporation of modified nucleotides into cellular nucleic acids.</text>
</comment>
<evidence type="ECO:0000256" key="4">
    <source>
        <dbReference type="ARBA" id="ARBA00022801"/>
    </source>
</evidence>